<reference evidence="2 3" key="1">
    <citation type="submission" date="2014-02" db="EMBL/GenBank/DDBJ databases">
        <title>The genome sequence of Colletotrichum nymphaeae SA-01.</title>
        <authorList>
            <person name="Baroncelli R."/>
            <person name="Thon M.R."/>
        </authorList>
    </citation>
    <scope>NUCLEOTIDE SEQUENCE [LARGE SCALE GENOMIC DNA]</scope>
    <source>
        <strain evidence="2 3">SA-01</strain>
    </source>
</reference>
<dbReference type="EMBL" id="JEMN01000167">
    <property type="protein sequence ID" value="KXH63663.1"/>
    <property type="molecule type" value="Genomic_DNA"/>
</dbReference>
<evidence type="ECO:0000313" key="2">
    <source>
        <dbReference type="EMBL" id="KXH63663.1"/>
    </source>
</evidence>
<dbReference type="CDD" id="cd09917">
    <property type="entry name" value="F-box_SF"/>
    <property type="match status" value="1"/>
</dbReference>
<dbReference type="InterPro" id="IPR001810">
    <property type="entry name" value="F-box_dom"/>
</dbReference>
<dbReference type="InterPro" id="IPR036047">
    <property type="entry name" value="F-box-like_dom_sf"/>
</dbReference>
<dbReference type="OrthoDB" id="5359231at2759"/>
<sequence>AGHGLAQLQNCQGGRHSTRGIPSSDLALFSSFAMQKLPPELLLAVASLLNHYDVWNLSCVCKRFLSLLYSESFARTLLEVHAPYSTETKAARCSGRYADQWRLLVKMHDSIVTAKPYSVDVVAYANEYIYCNGMLCYTQKAAKKLYIFDIHRSARNEIEIDVETLLDSMLQIPLAQKDKFRPIHYSDNILSCLYIPHAGPRRLFVIDIQRRKCFLPMDLDSSRKLFVRNNQEYLYCGTLSLTDDDGHRRWKIVIFDLKNGSWLPGHLALWSIAGSDVGATVAFEIIDDHFYAVSSEPTVEPSETDYLFRYHGVRYPLGLRRPEDKQLMSESMFRRDHREGPVDDRWSTLSLEKDPKTGVLHVAECRRERSYESGETPRTMYRTAVKICNSVRADDFMVREEDSEQDIVLLPGFQDYEPNSEGNLSTSHRGDDGLTKPLISHKKCFVRSYNSYCEAFIDLINPVVEHDEPPSLQVRFITRLLAPLNKQSDSRDTKDRAQQEENNIFYWPPQTKADEPHDDSSRLADILTPSGHHSQWHISEVADDRSLIYVSGNTKTGNLRPLVFISFDPSIRLPGDFKWLGAPPQNAKGVAMKTHPDAPANQGGLPHPAGVSGDCVDRRPSQAFAPKLTLAGSEAPIWLRSVEAMCPSRLCVPLGTM</sequence>
<evidence type="ECO:0000313" key="3">
    <source>
        <dbReference type="Proteomes" id="UP000070054"/>
    </source>
</evidence>
<evidence type="ECO:0000259" key="1">
    <source>
        <dbReference type="PROSITE" id="PS50181"/>
    </source>
</evidence>
<gene>
    <name evidence="2" type="ORF">CNYM01_08422</name>
</gene>
<dbReference type="Pfam" id="PF12937">
    <property type="entry name" value="F-box-like"/>
    <property type="match status" value="1"/>
</dbReference>
<dbReference type="Proteomes" id="UP000070054">
    <property type="component" value="Unassembled WGS sequence"/>
</dbReference>
<proteinExistence type="predicted"/>
<keyword evidence="3" id="KW-1185">Reference proteome</keyword>
<accession>A0A135UTG3</accession>
<dbReference type="AlphaFoldDB" id="A0A135UTG3"/>
<name>A0A135UTG3_9PEZI</name>
<protein>
    <submittedName>
        <fullName evidence="2">F-box domain-containing protein</fullName>
    </submittedName>
</protein>
<dbReference type="SUPFAM" id="SSF81383">
    <property type="entry name" value="F-box domain"/>
    <property type="match status" value="1"/>
</dbReference>
<dbReference type="PROSITE" id="PS50181">
    <property type="entry name" value="FBOX"/>
    <property type="match status" value="1"/>
</dbReference>
<feature type="non-terminal residue" evidence="2">
    <location>
        <position position="1"/>
    </location>
</feature>
<dbReference type="Gene3D" id="1.20.1280.50">
    <property type="match status" value="1"/>
</dbReference>
<comment type="caution">
    <text evidence="2">The sequence shown here is derived from an EMBL/GenBank/DDBJ whole genome shotgun (WGS) entry which is preliminary data.</text>
</comment>
<organism evidence="2 3">
    <name type="scientific">Colletotrichum nymphaeae SA-01</name>
    <dbReference type="NCBI Taxonomy" id="1460502"/>
    <lineage>
        <taxon>Eukaryota</taxon>
        <taxon>Fungi</taxon>
        <taxon>Dikarya</taxon>
        <taxon>Ascomycota</taxon>
        <taxon>Pezizomycotina</taxon>
        <taxon>Sordariomycetes</taxon>
        <taxon>Hypocreomycetidae</taxon>
        <taxon>Glomerellales</taxon>
        <taxon>Glomerellaceae</taxon>
        <taxon>Colletotrichum</taxon>
        <taxon>Colletotrichum acutatum species complex</taxon>
    </lineage>
</organism>
<feature type="domain" description="F-box" evidence="1">
    <location>
        <begin position="31"/>
        <end position="77"/>
    </location>
</feature>